<keyword evidence="1 4" id="KW-0808">Transferase</keyword>
<organism evidence="4 5">
    <name type="scientific">Rhizopus microsporus</name>
    <dbReference type="NCBI Taxonomy" id="58291"/>
    <lineage>
        <taxon>Eukaryota</taxon>
        <taxon>Fungi</taxon>
        <taxon>Fungi incertae sedis</taxon>
        <taxon>Mucoromycota</taxon>
        <taxon>Mucoromycotina</taxon>
        <taxon>Mucoromycetes</taxon>
        <taxon>Mucorales</taxon>
        <taxon>Mucorineae</taxon>
        <taxon>Rhizopodaceae</taxon>
        <taxon>Rhizopus</taxon>
    </lineage>
</organism>
<dbReference type="InterPro" id="IPR051556">
    <property type="entry name" value="N-term/lysine_N-AcTrnsfr"/>
</dbReference>
<dbReference type="OMA" id="EYAGAIC"/>
<evidence type="ECO:0000259" key="3">
    <source>
        <dbReference type="PROSITE" id="PS51186"/>
    </source>
</evidence>
<evidence type="ECO:0000256" key="1">
    <source>
        <dbReference type="ARBA" id="ARBA00022679"/>
    </source>
</evidence>
<dbReference type="AlphaFoldDB" id="A0A0A1N5Z6"/>
<keyword evidence="2 4" id="KW-0012">Acyltransferase</keyword>
<reference evidence="4 5" key="1">
    <citation type="journal article" date="2016" name="Proc. Natl. Acad. Sci. U.S.A.">
        <title>Lipid metabolic changes in an early divergent fungus govern the establishment of a mutualistic symbiosis with endobacteria.</title>
        <authorList>
            <person name="Lastovetsky O.A."/>
            <person name="Gaspar M.L."/>
            <person name="Mondo S.J."/>
            <person name="LaButti K.M."/>
            <person name="Sandor L."/>
            <person name="Grigoriev I.V."/>
            <person name="Henry S.A."/>
            <person name="Pawlowska T.E."/>
        </authorList>
    </citation>
    <scope>NUCLEOTIDE SEQUENCE [LARGE SCALE GENOMIC DNA]</scope>
    <source>
        <strain evidence="4 5">ATCC 11559</strain>
    </source>
</reference>
<dbReference type="GO" id="GO:0016747">
    <property type="term" value="F:acyltransferase activity, transferring groups other than amino-acyl groups"/>
    <property type="evidence" value="ECO:0007669"/>
    <property type="project" value="InterPro"/>
</dbReference>
<dbReference type="CDD" id="cd04301">
    <property type="entry name" value="NAT_SF"/>
    <property type="match status" value="1"/>
</dbReference>
<dbReference type="InterPro" id="IPR000182">
    <property type="entry name" value="GNAT_dom"/>
</dbReference>
<proteinExistence type="predicted"/>
<dbReference type="Gene3D" id="3.40.630.30">
    <property type="match status" value="1"/>
</dbReference>
<dbReference type="InterPro" id="IPR016181">
    <property type="entry name" value="Acyl_CoA_acyltransferase"/>
</dbReference>
<protein>
    <submittedName>
        <fullName evidence="4">Acyl-CoA N-acyltransferase</fullName>
    </submittedName>
</protein>
<dbReference type="EMBL" id="KV921450">
    <property type="protein sequence ID" value="ORE14853.1"/>
    <property type="molecule type" value="Genomic_DNA"/>
</dbReference>
<dbReference type="SUPFAM" id="SSF55729">
    <property type="entry name" value="Acyl-CoA N-acyltransferases (Nat)"/>
    <property type="match status" value="1"/>
</dbReference>
<dbReference type="PANTHER" id="PTHR42919:SF8">
    <property type="entry name" value="N-ALPHA-ACETYLTRANSFERASE 50"/>
    <property type="match status" value="1"/>
</dbReference>
<name>A0A0A1N5Z6_RHIZD</name>
<dbReference type="VEuPathDB" id="FungiDB:BCV72DRAFT_312153"/>
<dbReference type="GO" id="GO:0031415">
    <property type="term" value="C:NatA complex"/>
    <property type="evidence" value="ECO:0007669"/>
    <property type="project" value="TreeGrafter"/>
</dbReference>
<feature type="domain" description="N-acetyltransferase" evidence="3">
    <location>
        <begin position="9"/>
        <end position="163"/>
    </location>
</feature>
<dbReference type="PANTHER" id="PTHR42919">
    <property type="entry name" value="N-ALPHA-ACETYLTRANSFERASE"/>
    <property type="match status" value="1"/>
</dbReference>
<evidence type="ECO:0000256" key="2">
    <source>
        <dbReference type="ARBA" id="ARBA00023315"/>
    </source>
</evidence>
<sequence>MFISISPRISLVDVTTETLPLLIELHKLVFPVSYGAKFFQFVLNSGDLAKLVYYDNQCAGAICCRLEKARPDDYSARMYMMTLGVLKHYRNLGLGSILIEYIMSVASRITYPLVTSVYLHVQVANEKAIRFYLRNGFQIEAIAHDYYKLNENRDAYVLSRPVIRYK</sequence>
<gene>
    <name evidence="4" type="ORF">BCV71DRAFT_186479</name>
</gene>
<dbReference type="Pfam" id="PF00583">
    <property type="entry name" value="Acetyltransf_1"/>
    <property type="match status" value="1"/>
</dbReference>
<evidence type="ECO:0000313" key="4">
    <source>
        <dbReference type="EMBL" id="ORE14853.1"/>
    </source>
</evidence>
<evidence type="ECO:0000313" key="5">
    <source>
        <dbReference type="Proteomes" id="UP000242381"/>
    </source>
</evidence>
<accession>A0A0A1N5Z6</accession>
<dbReference type="PROSITE" id="PS51186">
    <property type="entry name" value="GNAT"/>
    <property type="match status" value="1"/>
</dbReference>
<dbReference type="Proteomes" id="UP000242381">
    <property type="component" value="Unassembled WGS sequence"/>
</dbReference>
<dbReference type="GO" id="GO:0007064">
    <property type="term" value="P:mitotic sister chromatid cohesion"/>
    <property type="evidence" value="ECO:0007669"/>
    <property type="project" value="TreeGrafter"/>
</dbReference>